<dbReference type="Proteomes" id="UP001153269">
    <property type="component" value="Unassembled WGS sequence"/>
</dbReference>
<name>A0A9N7YCM3_PLEPL</name>
<keyword evidence="2" id="KW-1185">Reference proteome</keyword>
<evidence type="ECO:0000313" key="2">
    <source>
        <dbReference type="Proteomes" id="UP001153269"/>
    </source>
</evidence>
<dbReference type="EMBL" id="CADEAL010000482">
    <property type="protein sequence ID" value="CAB1420813.1"/>
    <property type="molecule type" value="Genomic_DNA"/>
</dbReference>
<comment type="caution">
    <text evidence="1">The sequence shown here is derived from an EMBL/GenBank/DDBJ whole genome shotgun (WGS) entry which is preliminary data.</text>
</comment>
<gene>
    <name evidence="1" type="ORF">PLEPLA_LOCUS8690</name>
</gene>
<evidence type="ECO:0000313" key="1">
    <source>
        <dbReference type="EMBL" id="CAB1420813.1"/>
    </source>
</evidence>
<organism evidence="1 2">
    <name type="scientific">Pleuronectes platessa</name>
    <name type="common">European plaice</name>
    <dbReference type="NCBI Taxonomy" id="8262"/>
    <lineage>
        <taxon>Eukaryota</taxon>
        <taxon>Metazoa</taxon>
        <taxon>Chordata</taxon>
        <taxon>Craniata</taxon>
        <taxon>Vertebrata</taxon>
        <taxon>Euteleostomi</taxon>
        <taxon>Actinopterygii</taxon>
        <taxon>Neopterygii</taxon>
        <taxon>Teleostei</taxon>
        <taxon>Neoteleostei</taxon>
        <taxon>Acanthomorphata</taxon>
        <taxon>Carangaria</taxon>
        <taxon>Pleuronectiformes</taxon>
        <taxon>Pleuronectoidei</taxon>
        <taxon>Pleuronectidae</taxon>
        <taxon>Pleuronectes</taxon>
    </lineage>
</organism>
<dbReference type="AlphaFoldDB" id="A0A9N7YCM3"/>
<reference evidence="1" key="1">
    <citation type="submission" date="2020-03" db="EMBL/GenBank/DDBJ databases">
        <authorList>
            <person name="Weist P."/>
        </authorList>
    </citation>
    <scope>NUCLEOTIDE SEQUENCE</scope>
</reference>
<sequence>MKSPAPPPCSSMFIMFISVGSSQPLPVPAGDPAIAVLVESGPVVYDEAADEEEEEEEDPCMSAMEMMGSNDYGCDGEYED</sequence>
<protein>
    <submittedName>
        <fullName evidence="1">Uncharacterized protein</fullName>
    </submittedName>
</protein>
<accession>A0A9N7YCM3</accession>
<proteinExistence type="predicted"/>